<keyword evidence="3 5" id="KW-1133">Transmembrane helix</keyword>
<evidence type="ECO:0000256" key="5">
    <source>
        <dbReference type="SAM" id="Phobius"/>
    </source>
</evidence>
<gene>
    <name evidence="6" type="ORF">NDN08_004447</name>
</gene>
<name>A0AAV8UMT1_9RHOD</name>
<feature type="transmembrane region" description="Helical" evidence="5">
    <location>
        <begin position="80"/>
        <end position="99"/>
    </location>
</feature>
<evidence type="ECO:0000256" key="2">
    <source>
        <dbReference type="ARBA" id="ARBA00022692"/>
    </source>
</evidence>
<organism evidence="6 7">
    <name type="scientific">Rhodosorus marinus</name>
    <dbReference type="NCBI Taxonomy" id="101924"/>
    <lineage>
        <taxon>Eukaryota</taxon>
        <taxon>Rhodophyta</taxon>
        <taxon>Stylonematophyceae</taxon>
        <taxon>Stylonematales</taxon>
        <taxon>Stylonemataceae</taxon>
        <taxon>Rhodosorus</taxon>
    </lineage>
</organism>
<dbReference type="Pfam" id="PF02535">
    <property type="entry name" value="Zip"/>
    <property type="match status" value="1"/>
</dbReference>
<dbReference type="PANTHER" id="PTHR11040">
    <property type="entry name" value="ZINC/IRON TRANSPORTER"/>
    <property type="match status" value="1"/>
</dbReference>
<feature type="transmembrane region" description="Helical" evidence="5">
    <location>
        <begin position="275"/>
        <end position="293"/>
    </location>
</feature>
<dbReference type="Proteomes" id="UP001157974">
    <property type="component" value="Unassembled WGS sequence"/>
</dbReference>
<keyword evidence="7" id="KW-1185">Reference proteome</keyword>
<evidence type="ECO:0000313" key="6">
    <source>
        <dbReference type="EMBL" id="KAJ8903339.1"/>
    </source>
</evidence>
<keyword evidence="4 5" id="KW-0472">Membrane</keyword>
<accession>A0AAV8UMT1</accession>
<reference evidence="6 7" key="1">
    <citation type="journal article" date="2023" name="Nat. Commun.">
        <title>Origin of minicircular mitochondrial genomes in red algae.</title>
        <authorList>
            <person name="Lee Y."/>
            <person name="Cho C.H."/>
            <person name="Lee Y.M."/>
            <person name="Park S.I."/>
            <person name="Yang J.H."/>
            <person name="West J.A."/>
            <person name="Bhattacharya D."/>
            <person name="Yoon H.S."/>
        </authorList>
    </citation>
    <scope>NUCLEOTIDE SEQUENCE [LARGE SCALE GENOMIC DNA]</scope>
    <source>
        <strain evidence="6 7">CCMP1338</strain>
        <tissue evidence="6">Whole cell</tissue>
    </source>
</reference>
<dbReference type="EMBL" id="JAMWBK010000007">
    <property type="protein sequence ID" value="KAJ8903339.1"/>
    <property type="molecule type" value="Genomic_DNA"/>
</dbReference>
<evidence type="ECO:0000256" key="4">
    <source>
        <dbReference type="ARBA" id="ARBA00023136"/>
    </source>
</evidence>
<dbReference type="GO" id="GO:0005385">
    <property type="term" value="F:zinc ion transmembrane transporter activity"/>
    <property type="evidence" value="ECO:0007669"/>
    <property type="project" value="TreeGrafter"/>
</dbReference>
<comment type="caution">
    <text evidence="6">The sequence shown here is derived from an EMBL/GenBank/DDBJ whole genome shotgun (WGS) entry which is preliminary data.</text>
</comment>
<evidence type="ECO:0000313" key="7">
    <source>
        <dbReference type="Proteomes" id="UP001157974"/>
    </source>
</evidence>
<feature type="transmembrane region" description="Helical" evidence="5">
    <location>
        <begin position="46"/>
        <end position="68"/>
    </location>
</feature>
<evidence type="ECO:0000256" key="1">
    <source>
        <dbReference type="ARBA" id="ARBA00004141"/>
    </source>
</evidence>
<dbReference type="AlphaFoldDB" id="A0AAV8UMT1"/>
<feature type="transmembrane region" description="Helical" evidence="5">
    <location>
        <begin position="212"/>
        <end position="236"/>
    </location>
</feature>
<protein>
    <submittedName>
        <fullName evidence="6">Uncharacterized protein</fullName>
    </submittedName>
</protein>
<keyword evidence="2 5" id="KW-0812">Transmembrane</keyword>
<feature type="transmembrane region" description="Helical" evidence="5">
    <location>
        <begin position="105"/>
        <end position="125"/>
    </location>
</feature>
<dbReference type="PANTHER" id="PTHR11040:SF210">
    <property type="entry name" value="ZINC-REGULATED TRANSPORTER 3"/>
    <property type="match status" value="1"/>
</dbReference>
<evidence type="ECO:0000256" key="3">
    <source>
        <dbReference type="ARBA" id="ARBA00022989"/>
    </source>
</evidence>
<proteinExistence type="predicted"/>
<comment type="subcellular location">
    <subcellularLocation>
        <location evidence="1">Membrane</location>
        <topology evidence="1">Multi-pass membrane protein</topology>
    </subcellularLocation>
</comment>
<feature type="transmembrane region" description="Helical" evidence="5">
    <location>
        <begin position="242"/>
        <end position="263"/>
    </location>
</feature>
<dbReference type="InterPro" id="IPR003689">
    <property type="entry name" value="ZIP"/>
</dbReference>
<dbReference type="GO" id="GO:0016020">
    <property type="term" value="C:membrane"/>
    <property type="evidence" value="ECO:0007669"/>
    <property type="project" value="UniProtKB-SubCell"/>
</dbReference>
<sequence>MVGFVISPSTIWRTRGSLGVERRASVKTWRARKATVRSTMVGTAGVGTAFMLSTLAGLSTGIGGLLMVYQKDLSYEKLGLWQGAAGGFMLCVSFVDLLPEVFDTGVSYISSGLLFSVGVGVIAALKYLVPEPDLTKLGAEDENTASVLWSGILTAFGIGIHNFPEGIAVFISTLQGIELGLPLAIAIGLHNIPEGMAVALPIYFATQNKFRAFLISLISGLAEPLGVLLVILFSRGVLDKEVVALMLSTVAGIMVSLSVFELIPQAVEHAGKKAATVTTIFGFLSMSALLVGVDHLGLKV</sequence>